<dbReference type="RefSeq" id="WP_054290331.1">
    <property type="nucleotide sequence ID" value="NZ_JADBEI010000002.1"/>
</dbReference>
<dbReference type="Pfam" id="PF18167">
    <property type="entry name" value="Sa_NUDIX"/>
    <property type="match status" value="1"/>
</dbReference>
<protein>
    <recommendedName>
        <fullName evidence="1">CD-NTase-associated protein 16 NUDIX domain-containing protein</fullName>
    </recommendedName>
</protein>
<organism evidence="2 3">
    <name type="scientific">Kibdelosporangium phytohabitans</name>
    <dbReference type="NCBI Taxonomy" id="860235"/>
    <lineage>
        <taxon>Bacteria</taxon>
        <taxon>Bacillati</taxon>
        <taxon>Actinomycetota</taxon>
        <taxon>Actinomycetes</taxon>
        <taxon>Pseudonocardiales</taxon>
        <taxon>Pseudonocardiaceae</taxon>
        <taxon>Kibdelosporangium</taxon>
    </lineage>
</organism>
<evidence type="ECO:0000313" key="2">
    <source>
        <dbReference type="EMBL" id="ALG08424.1"/>
    </source>
</evidence>
<keyword evidence="3" id="KW-1185">Reference proteome</keyword>
<reference evidence="2 3" key="1">
    <citation type="submission" date="2015-07" db="EMBL/GenBank/DDBJ databases">
        <title>Genome sequencing of Kibdelosporangium phytohabitans.</title>
        <authorList>
            <person name="Qin S."/>
            <person name="Xing K."/>
        </authorList>
    </citation>
    <scope>NUCLEOTIDE SEQUENCE [LARGE SCALE GENOMIC DNA]</scope>
    <source>
        <strain evidence="2 3">KLBMP1111</strain>
    </source>
</reference>
<evidence type="ECO:0000313" key="3">
    <source>
        <dbReference type="Proteomes" id="UP000063699"/>
    </source>
</evidence>
<feature type="domain" description="CD-NTase-associated protein 16 NUDIX" evidence="1">
    <location>
        <begin position="15"/>
        <end position="181"/>
    </location>
</feature>
<dbReference type="KEGG" id="kphy:AOZ06_17225"/>
<dbReference type="InterPro" id="IPR040829">
    <property type="entry name" value="Cap16_NUDIX"/>
</dbReference>
<accession>A0A0N9HTG8</accession>
<evidence type="ECO:0000259" key="1">
    <source>
        <dbReference type="Pfam" id="PF18167"/>
    </source>
</evidence>
<proteinExistence type="predicted"/>
<dbReference type="Proteomes" id="UP000063699">
    <property type="component" value="Chromosome"/>
</dbReference>
<gene>
    <name evidence="2" type="ORF">AOZ06_17225</name>
</gene>
<sequence>MKEVWGDTVRTRSPVRISFSALLRVVDDDRYVLFASRTRPGACGPPGGVFKYFAPAARILESLEFQQERIGVQPERARWDLRGLLPASAVREVQKWFLTGAYRETATECLRRELHEELHEVGLAHLAPQASSLAFSHVRTVVEGPHPVHGRPYWQLRRFEVYDMVTDSGDALRLRARLAACGRDDAYPDVISANWDDIAHGRLGKALIAPPSSFLLGPTRLAPDVPPLR</sequence>
<dbReference type="AlphaFoldDB" id="A0A0N9HTG8"/>
<dbReference type="EMBL" id="CP012752">
    <property type="protein sequence ID" value="ALG08424.1"/>
    <property type="molecule type" value="Genomic_DNA"/>
</dbReference>
<name>A0A0N9HTG8_9PSEU</name>
<dbReference type="STRING" id="860235.AOZ06_17225"/>